<evidence type="ECO:0000313" key="2">
    <source>
        <dbReference type="Proteomes" id="UP000886786"/>
    </source>
</evidence>
<sequence length="1451" mass="172346">MTEEVTYSEVLKKYLRFLTPDNILKRTTLIERSKNLLLLDEWISYWTKKDLATAAKIINSLKINIGKKEEYKQGLYDFLKNNVEIDITSFSKNILVYIYLEDFDKLNKFLSYICFCNEAKDKNDEENHSYKNSISLKYIKKISSSDEMAEYLENILTRFNDYLDFLTPSKIEKLSELKELVSSIRESDNFEDYKKKIIDLIVQIKEIKGAEYLEKLQGPLEMVINILLKESNYKQIFKFLKCAFNNKLYRYHCFDLQTISMLDKAPLKLLHDDIQEIINILIANNDYAFAFAFLKRLKIKDFYMFMPKDKSEFEYFEILNKGRKRRIYSDISEVMKELFIRSRKDESYIEAQKDWINYLDQNMKNKNNIALARVFTLFDMANYDIKYIDEYFNKELNKCEKYIPEIIVSPQITSRIINVFYKIITSGENFSYMKEKIRALNHINFFRSISGDEDREEYFSKGYIVNNKTFIRSQIRNEFLKLLEDMTPENADDLIYIYMNTTLKFDYSINDFIKLIVSKDITNIKELFNDYIIYGMQSSFVNRGLYYNYKLWGILSSSFAICKSYNGSGLSLYKITGYNKAYETIEIELMENYGNYNQFVSDYKEYVDAYNDGNTFKLSSHKYKFDESDVYSLIHFQYRLLKHFDKTMIQCLKADVSNVFYYTNDYEHNLYVSNIIARLPSNKKNSYKDLLCNLYKTLLDDGTLSIDEAIYFFLNTASRYLLHLDVFIDLVVSNLESDEEIINIEKLFDNYEFICEDIRNEKIMSPRNFLAKRFVTDKYKTDDDSLYCYSFKIKEYDTKTKLIKVDIIRVLKSEYKNSQSYKKMIELLTNYLDTLDSEDLDKIRKMKRLPELKKPIIKRLLSSYISVCYEIIIKLISISLDDVYEFIVALGENNYWIYKDYGQNSDLDILENKKTIKENFLKDVKRYDFEKVIFIYNNSFIKEIISLNVLLQKVLRFNIYHIWKANSEGYIKLKRFNIKIYADVNRNSYKGFNEWCVYNIVNNEKLNIRFSTTDNERLNDIISEANSIVGDLTLVRYNLETGYMLCNLDGLKKKEEKVKEYLLSYFEEIARIINERQTVEQIYDYLKDYEIINKNIFYLKTNDSKYFNGSFNANDCYSVIEELKCEEKVKDLICKIKNYIKDSLNSQVINKNNINKVFFIYTRSLLRYLIPLDEFAIMFKDIINNNLNVLDIYFKFKVLEIINKSVCKIIILNQKKIYTVNLSGAINILKDNRYLGIISFIDKNNILYFSHITTLNSTEIKLVNDLLKPAQNRDEFLDLIGRQVNSFKKITLKVINRYCKMDSPLKFLKSYNEKEKDDLNYLKDLCFRHDFNKSKYPIKVIKNIFNNATNLSKIKYIYLNSVMRYFFPIQNFVGLLVEKFMPEEKGDIIDIKDLLKGTDITVDEINNGKVISALFGDNSNIVVNGPINSNVVYLSKYDKIKNVVIAEEKEI</sequence>
<dbReference type="EMBL" id="DVFV01000094">
    <property type="protein sequence ID" value="HIQ90980.1"/>
    <property type="molecule type" value="Genomic_DNA"/>
</dbReference>
<reference evidence="1" key="1">
    <citation type="submission" date="2020-10" db="EMBL/GenBank/DDBJ databases">
        <authorList>
            <person name="Gilroy R."/>
        </authorList>
    </citation>
    <scope>NUCLEOTIDE SEQUENCE</scope>
    <source>
        <strain evidence="1">CHK147-3167</strain>
    </source>
</reference>
<name>A0A9D0ZRK6_9FIRM</name>
<reference evidence="1" key="2">
    <citation type="journal article" date="2021" name="PeerJ">
        <title>Extensive microbial diversity within the chicken gut microbiome revealed by metagenomics and culture.</title>
        <authorList>
            <person name="Gilroy R."/>
            <person name="Ravi A."/>
            <person name="Getino M."/>
            <person name="Pursley I."/>
            <person name="Horton D.L."/>
            <person name="Alikhan N.F."/>
            <person name="Baker D."/>
            <person name="Gharbi K."/>
            <person name="Hall N."/>
            <person name="Watson M."/>
            <person name="Adriaenssens E.M."/>
            <person name="Foster-Nyarko E."/>
            <person name="Jarju S."/>
            <person name="Secka A."/>
            <person name="Antonio M."/>
            <person name="Oren A."/>
            <person name="Chaudhuri R.R."/>
            <person name="La Ragione R."/>
            <person name="Hildebrand F."/>
            <person name="Pallen M.J."/>
        </authorList>
    </citation>
    <scope>NUCLEOTIDE SEQUENCE</scope>
    <source>
        <strain evidence="1">CHK147-3167</strain>
    </source>
</reference>
<evidence type="ECO:0000313" key="1">
    <source>
        <dbReference type="EMBL" id="HIQ90980.1"/>
    </source>
</evidence>
<organism evidence="1 2">
    <name type="scientific">Candidatus Coprosoma intestinipullorum</name>
    <dbReference type="NCBI Taxonomy" id="2840752"/>
    <lineage>
        <taxon>Bacteria</taxon>
        <taxon>Bacillati</taxon>
        <taxon>Bacillota</taxon>
        <taxon>Bacillota incertae sedis</taxon>
        <taxon>Candidatus Coprosoma</taxon>
    </lineage>
</organism>
<accession>A0A9D0ZRK6</accession>
<proteinExistence type="predicted"/>
<protein>
    <submittedName>
        <fullName evidence="1">Uncharacterized protein</fullName>
    </submittedName>
</protein>
<dbReference type="Proteomes" id="UP000886786">
    <property type="component" value="Unassembled WGS sequence"/>
</dbReference>
<comment type="caution">
    <text evidence="1">The sequence shown here is derived from an EMBL/GenBank/DDBJ whole genome shotgun (WGS) entry which is preliminary data.</text>
</comment>
<gene>
    <name evidence="1" type="ORF">IAB27_05100</name>
</gene>